<dbReference type="SFLD" id="SFLDG01140">
    <property type="entry name" value="C2.B:_Phosphomannomutase_and_P"/>
    <property type="match status" value="1"/>
</dbReference>
<dbReference type="InterPro" id="IPR006379">
    <property type="entry name" value="HAD-SF_hydro_IIB"/>
</dbReference>
<dbReference type="PROSITE" id="PS01228">
    <property type="entry name" value="COF_1"/>
    <property type="match status" value="1"/>
</dbReference>
<evidence type="ECO:0000313" key="1">
    <source>
        <dbReference type="EMBL" id="MFC4386382.1"/>
    </source>
</evidence>
<accession>A0ABV8VQZ6</accession>
<dbReference type="CDD" id="cd07516">
    <property type="entry name" value="HAD_Pase"/>
    <property type="match status" value="1"/>
</dbReference>
<dbReference type="NCBIfam" id="TIGR01484">
    <property type="entry name" value="HAD-SF-IIB"/>
    <property type="match status" value="1"/>
</dbReference>
<dbReference type="PROSITE" id="PS01229">
    <property type="entry name" value="COF_2"/>
    <property type="match status" value="1"/>
</dbReference>
<dbReference type="InterPro" id="IPR023214">
    <property type="entry name" value="HAD_sf"/>
</dbReference>
<keyword evidence="2" id="KW-1185">Reference proteome</keyword>
<evidence type="ECO:0000313" key="2">
    <source>
        <dbReference type="Proteomes" id="UP001595880"/>
    </source>
</evidence>
<dbReference type="InterPro" id="IPR000150">
    <property type="entry name" value="Cof"/>
</dbReference>
<dbReference type="PANTHER" id="PTHR10000:SF55">
    <property type="entry name" value="5-AMINO-6-(5-PHOSPHO-D-RIBITYLAMINO)URACIL PHOSPHATASE YCSE"/>
    <property type="match status" value="1"/>
</dbReference>
<dbReference type="NCBIfam" id="TIGR00099">
    <property type="entry name" value="Cof-subfamily"/>
    <property type="match status" value="1"/>
</dbReference>
<dbReference type="Pfam" id="PF08282">
    <property type="entry name" value="Hydrolase_3"/>
    <property type="match status" value="1"/>
</dbReference>
<dbReference type="PANTHER" id="PTHR10000">
    <property type="entry name" value="PHOSPHOSERINE PHOSPHATASE"/>
    <property type="match status" value="1"/>
</dbReference>
<dbReference type="SUPFAM" id="SSF56784">
    <property type="entry name" value="HAD-like"/>
    <property type="match status" value="1"/>
</dbReference>
<proteinExistence type="predicted"/>
<sequence length="286" mass="32654">MSKTIKAICLDMDGTLLNNHNQLKNNTIEAIQAIRQKGIKVFIVTGRSLDEVYDSAPVDIELDGFVTANGMITYRNGEKILEHKLTTAFVNKIIDSAREHDIYYEAHPNDGQRLALTRDKAYMNELISGDKPSEVGINEWLERKAAIEEDLSFEDHLIEQHYAKVYCFQPSQKVMKQWTEVLEEMKKDGDFTTSQSSPNNVEIMVANVNKATGIKALLQYYNISNEEVMAIGDSNNDLPMMRYVGYPVAMKNATEQLKQLVKEETQYTNDEDGVYHYLTKFFLSTK</sequence>
<keyword evidence="1" id="KW-0378">Hydrolase</keyword>
<gene>
    <name evidence="1" type="ORF">ACFOZ1_01035</name>
</gene>
<dbReference type="EC" id="3.1.3.-" evidence="1"/>
<dbReference type="Gene3D" id="3.30.1240.10">
    <property type="match status" value="1"/>
</dbReference>
<name>A0ABV8VQZ6_9BACI</name>
<dbReference type="InterPro" id="IPR036412">
    <property type="entry name" value="HAD-like_sf"/>
</dbReference>
<dbReference type="Proteomes" id="UP001595880">
    <property type="component" value="Unassembled WGS sequence"/>
</dbReference>
<organism evidence="1 2">
    <name type="scientific">Gracilibacillus marinus</name>
    <dbReference type="NCBI Taxonomy" id="630535"/>
    <lineage>
        <taxon>Bacteria</taxon>
        <taxon>Bacillati</taxon>
        <taxon>Bacillota</taxon>
        <taxon>Bacilli</taxon>
        <taxon>Bacillales</taxon>
        <taxon>Bacillaceae</taxon>
        <taxon>Gracilibacillus</taxon>
    </lineage>
</organism>
<dbReference type="EC" id="3.-.-.-" evidence="1"/>
<reference evidence="2" key="1">
    <citation type="journal article" date="2019" name="Int. J. Syst. Evol. Microbiol.">
        <title>The Global Catalogue of Microorganisms (GCM) 10K type strain sequencing project: providing services to taxonomists for standard genome sequencing and annotation.</title>
        <authorList>
            <consortium name="The Broad Institute Genomics Platform"/>
            <consortium name="The Broad Institute Genome Sequencing Center for Infectious Disease"/>
            <person name="Wu L."/>
            <person name="Ma J."/>
        </authorList>
    </citation>
    <scope>NUCLEOTIDE SEQUENCE [LARGE SCALE GENOMIC DNA]</scope>
    <source>
        <strain evidence="2">KACC 14058</strain>
    </source>
</reference>
<dbReference type="RefSeq" id="WP_390194939.1">
    <property type="nucleotide sequence ID" value="NZ_JBHSDV010000001.1"/>
</dbReference>
<protein>
    <submittedName>
        <fullName evidence="1">HAD family hydrolase</fullName>
        <ecNumber evidence="1">3.-.-.-</ecNumber>
        <ecNumber evidence="1">3.1.3.-</ecNumber>
    </submittedName>
</protein>
<dbReference type="EMBL" id="JBHSDV010000001">
    <property type="protein sequence ID" value="MFC4386382.1"/>
    <property type="molecule type" value="Genomic_DNA"/>
</dbReference>
<dbReference type="Gene3D" id="3.40.50.1000">
    <property type="entry name" value="HAD superfamily/HAD-like"/>
    <property type="match status" value="1"/>
</dbReference>
<dbReference type="GO" id="GO:0016787">
    <property type="term" value="F:hydrolase activity"/>
    <property type="evidence" value="ECO:0007669"/>
    <property type="project" value="UniProtKB-KW"/>
</dbReference>
<comment type="caution">
    <text evidence="1">The sequence shown here is derived from an EMBL/GenBank/DDBJ whole genome shotgun (WGS) entry which is preliminary data.</text>
</comment>
<dbReference type="SFLD" id="SFLDS00003">
    <property type="entry name" value="Haloacid_Dehalogenase"/>
    <property type="match status" value="1"/>
</dbReference>